<evidence type="ECO:0000313" key="6">
    <source>
        <dbReference type="Proteomes" id="UP000317158"/>
    </source>
</evidence>
<gene>
    <name evidence="5" type="ORF">EF806_04035</name>
</gene>
<sequence>MKKPYLFVISEMTLDGKLTLRRGVSSKIIMNYMSKESNIFLHKERASSDAIMVGCNTIKIDNSNLTVRYVKGRSPIRIIPCSFADIPLNSNVLDKSAPTIIVTSKKAPAKNIDAIRRKGVEVMVCGEDKVDFKLLMENLYAIGIKKLMVEGGPTILWNILKDQLVDEIKIIHLPILIGGRDAPSLVEGEGIKDLSDIFFAKLKGVRVLGKDLLTEYKIIYKKSTRQSLV</sequence>
<dbReference type="GO" id="GO:0050661">
    <property type="term" value="F:NADP binding"/>
    <property type="evidence" value="ECO:0007669"/>
    <property type="project" value="InterPro"/>
</dbReference>
<dbReference type="InterPro" id="IPR050765">
    <property type="entry name" value="Riboflavin_Biosynth_HTPR"/>
</dbReference>
<reference evidence="5 6" key="1">
    <citation type="journal article" date="2019" name="Nat. Microbiol.">
        <title>Wide diversity of methane and short-chain alkane metabolisms in uncultured archaea.</title>
        <authorList>
            <person name="Borrel G."/>
            <person name="Adam P.S."/>
            <person name="McKay L.J."/>
            <person name="Chen L.X."/>
            <person name="Sierra-Garcia I.N."/>
            <person name="Sieber C.M."/>
            <person name="Letourneur Q."/>
            <person name="Ghozlane A."/>
            <person name="Andersen G.L."/>
            <person name="Li W.J."/>
            <person name="Hallam S.J."/>
            <person name="Muyzer G."/>
            <person name="de Oliveira V.M."/>
            <person name="Inskeep W.P."/>
            <person name="Banfield J.F."/>
            <person name="Gribaldo S."/>
        </authorList>
    </citation>
    <scope>NUCLEOTIDE SEQUENCE [LARGE SCALE GENOMIC DNA]</scope>
    <source>
        <strain evidence="5">NM1a</strain>
    </source>
</reference>
<proteinExistence type="predicted"/>
<evidence type="ECO:0000259" key="4">
    <source>
        <dbReference type="Pfam" id="PF01872"/>
    </source>
</evidence>
<dbReference type="Gene3D" id="3.40.430.10">
    <property type="entry name" value="Dihydrofolate Reductase, subunit A"/>
    <property type="match status" value="1"/>
</dbReference>
<feature type="domain" description="Bacterial bifunctional deaminase-reductase C-terminal" evidence="4">
    <location>
        <begin position="4"/>
        <end position="213"/>
    </location>
</feature>
<dbReference type="GO" id="GO:0008703">
    <property type="term" value="F:5-amino-6-(5-phosphoribosylamino)uracil reductase activity"/>
    <property type="evidence" value="ECO:0007669"/>
    <property type="project" value="InterPro"/>
</dbReference>
<comment type="caution">
    <text evidence="5">The sequence shown here is derived from an EMBL/GenBank/DDBJ whole genome shotgun (WGS) entry which is preliminary data.</text>
</comment>
<evidence type="ECO:0000256" key="1">
    <source>
        <dbReference type="ARBA" id="ARBA00005104"/>
    </source>
</evidence>
<dbReference type="NCBIfam" id="TIGR00227">
    <property type="entry name" value="ribD_Cterm"/>
    <property type="match status" value="1"/>
</dbReference>
<protein>
    <submittedName>
        <fullName evidence="5">5-amino-6-(5-phosphoribosylamino)uracil reductase</fullName>
    </submittedName>
</protein>
<evidence type="ECO:0000256" key="3">
    <source>
        <dbReference type="ARBA" id="ARBA00023002"/>
    </source>
</evidence>
<dbReference type="EMBL" id="RXIF01000006">
    <property type="protein sequence ID" value="RZN64518.1"/>
    <property type="molecule type" value="Genomic_DNA"/>
</dbReference>
<dbReference type="GO" id="GO:0009231">
    <property type="term" value="P:riboflavin biosynthetic process"/>
    <property type="evidence" value="ECO:0007669"/>
    <property type="project" value="UniProtKB-UniPathway"/>
</dbReference>
<dbReference type="AlphaFoldDB" id="A0A520KSX6"/>
<dbReference type="SUPFAM" id="SSF53597">
    <property type="entry name" value="Dihydrofolate reductase-like"/>
    <property type="match status" value="1"/>
</dbReference>
<dbReference type="PANTHER" id="PTHR38011">
    <property type="entry name" value="DIHYDROFOLATE REDUCTASE FAMILY PROTEIN (AFU_ORTHOLOGUE AFUA_8G06820)"/>
    <property type="match status" value="1"/>
</dbReference>
<dbReference type="Proteomes" id="UP000317158">
    <property type="component" value="Unassembled WGS sequence"/>
</dbReference>
<dbReference type="InterPro" id="IPR024072">
    <property type="entry name" value="DHFR-like_dom_sf"/>
</dbReference>
<comment type="pathway">
    <text evidence="1">Cofactor biosynthesis; riboflavin biosynthesis.</text>
</comment>
<dbReference type="InterPro" id="IPR011549">
    <property type="entry name" value="RibD_C"/>
</dbReference>
<evidence type="ECO:0000256" key="2">
    <source>
        <dbReference type="ARBA" id="ARBA00022857"/>
    </source>
</evidence>
<keyword evidence="2" id="KW-0521">NADP</keyword>
<dbReference type="Pfam" id="PF01872">
    <property type="entry name" value="RibD_C"/>
    <property type="match status" value="1"/>
</dbReference>
<dbReference type="PANTHER" id="PTHR38011:SF7">
    <property type="entry name" value="2,5-DIAMINO-6-RIBOSYLAMINO-4(3H)-PYRIMIDINONE 5'-PHOSPHATE REDUCTASE"/>
    <property type="match status" value="1"/>
</dbReference>
<accession>A0A520KSX6</accession>
<keyword evidence="3" id="KW-0560">Oxidoreductase</keyword>
<organism evidence="5 6">
    <name type="scientific">Methanoliparum thermophilum</name>
    <dbReference type="NCBI Taxonomy" id="2491083"/>
    <lineage>
        <taxon>Archaea</taxon>
        <taxon>Methanobacteriati</taxon>
        <taxon>Methanobacteriota</taxon>
        <taxon>Candidatus Methanoliparia</taxon>
        <taxon>Candidatus Methanoliparales</taxon>
        <taxon>Candidatus Methanoliparaceae</taxon>
        <taxon>Candidatus Methanoliparum</taxon>
    </lineage>
</organism>
<dbReference type="InterPro" id="IPR002734">
    <property type="entry name" value="RibDG_C"/>
</dbReference>
<dbReference type="UniPathway" id="UPA00275"/>
<evidence type="ECO:0000313" key="5">
    <source>
        <dbReference type="EMBL" id="RZN64518.1"/>
    </source>
</evidence>
<name>A0A520KSX6_METT2</name>